<feature type="compositionally biased region" description="Basic and acidic residues" evidence="1">
    <location>
        <begin position="1"/>
        <end position="11"/>
    </location>
</feature>
<dbReference type="RefSeq" id="XP_022250302.1">
    <property type="nucleotide sequence ID" value="XM_022394594.1"/>
</dbReference>
<accession>A0ABM1T346</accession>
<proteinExistence type="predicted"/>
<organism evidence="2 3">
    <name type="scientific">Limulus polyphemus</name>
    <name type="common">Atlantic horseshoe crab</name>
    <dbReference type="NCBI Taxonomy" id="6850"/>
    <lineage>
        <taxon>Eukaryota</taxon>
        <taxon>Metazoa</taxon>
        <taxon>Ecdysozoa</taxon>
        <taxon>Arthropoda</taxon>
        <taxon>Chelicerata</taxon>
        <taxon>Merostomata</taxon>
        <taxon>Xiphosura</taxon>
        <taxon>Limulidae</taxon>
        <taxon>Limulus</taxon>
    </lineage>
</organism>
<reference evidence="3" key="1">
    <citation type="submission" date="2025-08" db="UniProtKB">
        <authorList>
            <consortium name="RefSeq"/>
        </authorList>
    </citation>
    <scope>IDENTIFICATION</scope>
    <source>
        <tissue evidence="3">Muscle</tissue>
    </source>
</reference>
<name>A0ABM1T346_LIMPO</name>
<gene>
    <name evidence="3" type="primary">LOC111087562</name>
</gene>
<protein>
    <submittedName>
        <fullName evidence="3">Uncharacterized protein LOC111087562</fullName>
    </submittedName>
</protein>
<dbReference type="GeneID" id="111087562"/>
<evidence type="ECO:0000313" key="2">
    <source>
        <dbReference type="Proteomes" id="UP000694941"/>
    </source>
</evidence>
<feature type="region of interest" description="Disordered" evidence="1">
    <location>
        <begin position="1"/>
        <end position="31"/>
    </location>
</feature>
<sequence length="139" mass="15815">MPVASRHDIRSPPKMPKRKKYSLSKPNTSTKIVAPWRASQTLEQQESQQEINKECTAAARIWETLKERDSRQVRNRMSTEQAEETSEQHASGQVTDRRSVAAIRDNEVPKQEGSAKGKTNMLLLLQEQEEITLTGTELL</sequence>
<feature type="compositionally biased region" description="Basic and acidic residues" evidence="1">
    <location>
        <begin position="95"/>
        <end position="115"/>
    </location>
</feature>
<evidence type="ECO:0000256" key="1">
    <source>
        <dbReference type="SAM" id="MobiDB-lite"/>
    </source>
</evidence>
<feature type="region of interest" description="Disordered" evidence="1">
    <location>
        <begin position="68"/>
        <end position="116"/>
    </location>
</feature>
<keyword evidence="2" id="KW-1185">Reference proteome</keyword>
<evidence type="ECO:0000313" key="3">
    <source>
        <dbReference type="RefSeq" id="XP_022250302.1"/>
    </source>
</evidence>
<dbReference type="Proteomes" id="UP000694941">
    <property type="component" value="Unplaced"/>
</dbReference>